<organism evidence="2 3">
    <name type="scientific">Candidatus Syntrophonatronum acetioxidans</name>
    <dbReference type="NCBI Taxonomy" id="1795816"/>
    <lineage>
        <taxon>Bacteria</taxon>
        <taxon>Bacillati</taxon>
        <taxon>Bacillota</taxon>
        <taxon>Clostridia</taxon>
        <taxon>Eubacteriales</taxon>
        <taxon>Syntrophomonadaceae</taxon>
        <taxon>Candidatus Syntrophonatronum</taxon>
    </lineage>
</organism>
<reference evidence="2 3" key="1">
    <citation type="submission" date="2018-08" db="EMBL/GenBank/DDBJ databases">
        <title>The metabolism and importance of syntrophic acetate oxidation coupled to methane or sulfide production in haloalkaline environments.</title>
        <authorList>
            <person name="Timmers P.H.A."/>
            <person name="Vavourakis C.D."/>
            <person name="Sorokin D.Y."/>
            <person name="Sinninghe Damste J.S."/>
            <person name="Muyzer G."/>
            <person name="Stams A.J.M."/>
            <person name="Plugge C.M."/>
        </authorList>
    </citation>
    <scope>NUCLEOTIDE SEQUENCE [LARGE SCALE GENOMIC DNA]</scope>
    <source>
        <strain evidence="2">MSAO_Bac1</strain>
    </source>
</reference>
<dbReference type="EMBL" id="QZAA01000276">
    <property type="protein sequence ID" value="RQD73133.1"/>
    <property type="molecule type" value="Genomic_DNA"/>
</dbReference>
<feature type="domain" description="DUF1659" evidence="1">
    <location>
        <begin position="10"/>
        <end position="75"/>
    </location>
</feature>
<accession>A0A424Y9R6</accession>
<dbReference type="Proteomes" id="UP000285138">
    <property type="component" value="Unassembled WGS sequence"/>
</dbReference>
<evidence type="ECO:0000259" key="1">
    <source>
        <dbReference type="Pfam" id="PF07872"/>
    </source>
</evidence>
<dbReference type="AlphaFoldDB" id="A0A424Y9R6"/>
<protein>
    <submittedName>
        <fullName evidence="2">DUF1659 domain-containing protein</fullName>
    </submittedName>
</protein>
<evidence type="ECO:0000313" key="2">
    <source>
        <dbReference type="EMBL" id="RQD73133.1"/>
    </source>
</evidence>
<sequence length="76" mass="8924">MTIGRTDYQDTLRMRYNLGPDPEEENKDILRVRSYTRVKPGASDQDLWNMAKGFEKLFDAGLVNTYRVMHVELIED</sequence>
<comment type="caution">
    <text evidence="2">The sequence shown here is derived from an EMBL/GenBank/DDBJ whole genome shotgun (WGS) entry which is preliminary data.</text>
</comment>
<gene>
    <name evidence="2" type="ORF">D5R97_09840</name>
</gene>
<name>A0A424Y9R6_9FIRM</name>
<dbReference type="Pfam" id="PF07872">
    <property type="entry name" value="DUF1659"/>
    <property type="match status" value="1"/>
</dbReference>
<dbReference type="InterPro" id="IPR012454">
    <property type="entry name" value="DUF1659"/>
</dbReference>
<evidence type="ECO:0000313" key="3">
    <source>
        <dbReference type="Proteomes" id="UP000285138"/>
    </source>
</evidence>
<proteinExistence type="predicted"/>